<proteinExistence type="predicted"/>
<gene>
    <name evidence="2" type="ORF">HED35_12250</name>
</gene>
<dbReference type="RefSeq" id="WP_167807949.1">
    <property type="nucleotide sequence ID" value="NZ_JAAVMB010000016.1"/>
</dbReference>
<dbReference type="EMBL" id="JAAVMB010000016">
    <property type="protein sequence ID" value="NKC68860.1"/>
    <property type="molecule type" value="Genomic_DNA"/>
</dbReference>
<organism evidence="2 3">
    <name type="scientific">Vagococcus fluvialis</name>
    <dbReference type="NCBI Taxonomy" id="2738"/>
    <lineage>
        <taxon>Bacteria</taxon>
        <taxon>Bacillati</taxon>
        <taxon>Bacillota</taxon>
        <taxon>Bacilli</taxon>
        <taxon>Lactobacillales</taxon>
        <taxon>Enterococcaceae</taxon>
        <taxon>Vagococcus</taxon>
    </lineage>
</organism>
<protein>
    <submittedName>
        <fullName evidence="2">Uncharacterized protein</fullName>
    </submittedName>
</protein>
<name>A0A7X6I430_9ENTE</name>
<dbReference type="AlphaFoldDB" id="A0A7X6I430"/>
<reference evidence="2 3" key="1">
    <citation type="submission" date="2020-03" db="EMBL/GenBank/DDBJ databases">
        <title>Bacterial samples isolated from urine from healthy bovine heifers (Gyr breed).</title>
        <authorList>
            <person name="Giannattasio-Ferraz S."/>
            <person name="Maskeri L."/>
            <person name="Penido A."/>
            <person name="Barbosa-Stancioli E.F."/>
            <person name="Putonti C."/>
        </authorList>
    </citation>
    <scope>NUCLEOTIDE SEQUENCE [LARGE SCALE GENOMIC DNA]</scope>
    <source>
        <strain evidence="2 3">UFMG-H7</strain>
    </source>
</reference>
<comment type="caution">
    <text evidence="2">The sequence shown here is derived from an EMBL/GenBank/DDBJ whole genome shotgun (WGS) entry which is preliminary data.</text>
</comment>
<feature type="region of interest" description="Disordered" evidence="1">
    <location>
        <begin position="94"/>
        <end position="134"/>
    </location>
</feature>
<sequence length="312" mass="35980">MPKFQQALYQKNNETRLVNVERIPHEEDYEDFINHLYCPDENCDIKLVYARTRDGGYLKKIKGLEHADSCVYADDEVRVVSETVYIERNGNVSSEGISRRNKNTGKKLRDFLNPPEEKEKEQPDKIKRKNIKKKSVVTEDDSNKIGIRIKYDPDSEVSKEELEQGGRKTREPAFITVLLHQISERDANKNLSTVGLIKEVMVNKELSTASINVSFENTQAIFQLPPAFFNNSIRGLVKDQLFEYLDILGNYIKRKPDSLYINTLCQTHRIDMNKLVLYVYDPDFPSFILSSNPDREFKSLSTLASMISTNAI</sequence>
<evidence type="ECO:0000256" key="1">
    <source>
        <dbReference type="SAM" id="MobiDB-lite"/>
    </source>
</evidence>
<evidence type="ECO:0000313" key="3">
    <source>
        <dbReference type="Proteomes" id="UP000521358"/>
    </source>
</evidence>
<dbReference type="Proteomes" id="UP000521358">
    <property type="component" value="Unassembled WGS sequence"/>
</dbReference>
<evidence type="ECO:0000313" key="2">
    <source>
        <dbReference type="EMBL" id="NKC68860.1"/>
    </source>
</evidence>
<feature type="compositionally biased region" description="Basic and acidic residues" evidence="1">
    <location>
        <begin position="107"/>
        <end position="125"/>
    </location>
</feature>
<accession>A0A7X6I430</accession>